<keyword evidence="4" id="KW-0233">DNA recombination</keyword>
<dbReference type="PROSITE" id="PS51898">
    <property type="entry name" value="TYR_RECOMBINASE"/>
    <property type="match status" value="1"/>
</dbReference>
<evidence type="ECO:0000256" key="3">
    <source>
        <dbReference type="ARBA" id="ARBA00023125"/>
    </source>
</evidence>
<dbReference type="Gene3D" id="1.10.150.130">
    <property type="match status" value="1"/>
</dbReference>
<name>A0A850LF83_9RHOB</name>
<evidence type="ECO:0000313" key="9">
    <source>
        <dbReference type="Proteomes" id="UP000565723"/>
    </source>
</evidence>
<dbReference type="Proteomes" id="UP000565723">
    <property type="component" value="Unassembled WGS sequence"/>
</dbReference>
<proteinExistence type="inferred from homology"/>
<dbReference type="OMA" id="NFHSFRH"/>
<dbReference type="GO" id="GO:0003677">
    <property type="term" value="F:DNA binding"/>
    <property type="evidence" value="ECO:0007669"/>
    <property type="project" value="UniProtKB-UniRule"/>
</dbReference>
<evidence type="ECO:0000259" key="7">
    <source>
        <dbReference type="PROSITE" id="PS51900"/>
    </source>
</evidence>
<comment type="caution">
    <text evidence="8">The sequence shown here is derived from an EMBL/GenBank/DDBJ whole genome shotgun (WGS) entry which is preliminary data.</text>
</comment>
<dbReference type="InterPro" id="IPR010998">
    <property type="entry name" value="Integrase_recombinase_N"/>
</dbReference>
<dbReference type="Pfam" id="PF00589">
    <property type="entry name" value="Phage_integrase"/>
    <property type="match status" value="1"/>
</dbReference>
<reference evidence="8 9" key="1">
    <citation type="journal article" date="2020" name="Proc. Natl. Acad. Sci. U.S.A.">
        <title>Ecological drivers of bacterial community assembly in synthetic phycospheres.</title>
        <authorList>
            <person name="Fu H."/>
            <person name="Uchimiya M."/>
            <person name="Gore J."/>
            <person name="Moran M.A."/>
        </authorList>
    </citation>
    <scope>NUCLEOTIDE SEQUENCE [LARGE SCALE GENOMIC DNA]</scope>
    <source>
        <strain evidence="8">HF-Din03</strain>
    </source>
</reference>
<organism evidence="8 9">
    <name type="scientific">Ruegeria pomeroyi</name>
    <dbReference type="NCBI Taxonomy" id="89184"/>
    <lineage>
        <taxon>Bacteria</taxon>
        <taxon>Pseudomonadati</taxon>
        <taxon>Pseudomonadota</taxon>
        <taxon>Alphaproteobacteria</taxon>
        <taxon>Rhodobacterales</taxon>
        <taxon>Roseobacteraceae</taxon>
        <taxon>Ruegeria</taxon>
    </lineage>
</organism>
<dbReference type="GO" id="GO:0006310">
    <property type="term" value="P:DNA recombination"/>
    <property type="evidence" value="ECO:0007669"/>
    <property type="project" value="UniProtKB-KW"/>
</dbReference>
<accession>A0A850LF83</accession>
<evidence type="ECO:0000256" key="4">
    <source>
        <dbReference type="ARBA" id="ARBA00023172"/>
    </source>
</evidence>
<evidence type="ECO:0000256" key="5">
    <source>
        <dbReference type="PROSITE-ProRule" id="PRU01248"/>
    </source>
</evidence>
<dbReference type="AlphaFoldDB" id="A0A850LF83"/>
<comment type="similarity">
    <text evidence="1">Belongs to the 'phage' integrase family.</text>
</comment>
<dbReference type="SUPFAM" id="SSF56349">
    <property type="entry name" value="DNA breaking-rejoining enzymes"/>
    <property type="match status" value="1"/>
</dbReference>
<dbReference type="PANTHER" id="PTHR30349">
    <property type="entry name" value="PHAGE INTEGRASE-RELATED"/>
    <property type="match status" value="1"/>
</dbReference>
<protein>
    <submittedName>
        <fullName evidence="8">Site-specific integrase</fullName>
    </submittedName>
</protein>
<keyword evidence="3 5" id="KW-0238">DNA-binding</keyword>
<dbReference type="Gene3D" id="1.10.443.10">
    <property type="entry name" value="Intergrase catalytic core"/>
    <property type="match status" value="1"/>
</dbReference>
<dbReference type="CDD" id="cd01184">
    <property type="entry name" value="INT_C_like_1"/>
    <property type="match status" value="1"/>
</dbReference>
<sequence>MKLSAYLSPSRHGIFYFRWPLPHSGREKRSTVKVSLRTRCPHRAADLARCLAAHGRIVRDSNALAGLRQTEIREKVQAYFKAQLDQYLDWLDQRGLSKNALTDAREEMLDHESLLELETTSPMWLPISRFKRVMDVSDEQWDASQPRITYQLRKGRRDMLRRVLEAAEGLERYSYDDAPAIAPAALEALPAAPSVTLEQAIADYMDEHAHRWDEKYTDQIQAFLNILIEYCGADRQLATITKQDAQEIKKVVRALPQNRHVKPELKSLSLCEVIQVAGHPKISITTVNNHISNFIRFFKWAKNNDYTPHALFEGMKMAKAKASETNRKPFSPAQTQLMYRELTENTSGLVRKDSHRWGALLGMFTGARLNEICQLLVSDIQQDQGIHFLNIDDEGDERKRVKTRASKRKVPIHPELIHLGFLDFVESRAQHDRLFFDFEYNRNGGYGRSLSRWFNENTFLPKLGIKSRELVFHSFRHTMVTRLSQAGEAEPLVKCIVGHERSGVTQEVYFREGYTLVQLKAAIDKFKIA</sequence>
<gene>
    <name evidence="8" type="ORF">HW564_07210</name>
</gene>
<dbReference type="InterPro" id="IPR044068">
    <property type="entry name" value="CB"/>
</dbReference>
<feature type="domain" description="Core-binding (CB)" evidence="7">
    <location>
        <begin position="195"/>
        <end position="302"/>
    </location>
</feature>
<dbReference type="InterPro" id="IPR011010">
    <property type="entry name" value="DNA_brk_join_enz"/>
</dbReference>
<dbReference type="EMBL" id="JABXIY010000019">
    <property type="protein sequence ID" value="NVK96701.1"/>
    <property type="molecule type" value="Genomic_DNA"/>
</dbReference>
<feature type="domain" description="Tyr recombinase" evidence="6">
    <location>
        <begin position="325"/>
        <end position="524"/>
    </location>
</feature>
<evidence type="ECO:0000256" key="2">
    <source>
        <dbReference type="ARBA" id="ARBA00022908"/>
    </source>
</evidence>
<dbReference type="PROSITE" id="PS51900">
    <property type="entry name" value="CB"/>
    <property type="match status" value="1"/>
</dbReference>
<evidence type="ECO:0000259" key="6">
    <source>
        <dbReference type="PROSITE" id="PS51898"/>
    </source>
</evidence>
<keyword evidence="2" id="KW-0229">DNA integration</keyword>
<dbReference type="InterPro" id="IPR013762">
    <property type="entry name" value="Integrase-like_cat_sf"/>
</dbReference>
<evidence type="ECO:0000313" key="8">
    <source>
        <dbReference type="EMBL" id="NVK96701.1"/>
    </source>
</evidence>
<dbReference type="InterPro" id="IPR002104">
    <property type="entry name" value="Integrase_catalytic"/>
</dbReference>
<dbReference type="GO" id="GO:0015074">
    <property type="term" value="P:DNA integration"/>
    <property type="evidence" value="ECO:0007669"/>
    <property type="project" value="UniProtKB-KW"/>
</dbReference>
<evidence type="ECO:0000256" key="1">
    <source>
        <dbReference type="ARBA" id="ARBA00008857"/>
    </source>
</evidence>
<dbReference type="PANTHER" id="PTHR30349:SF41">
    <property type="entry name" value="INTEGRASE_RECOMBINASE PROTEIN MJ0367-RELATED"/>
    <property type="match status" value="1"/>
</dbReference>
<dbReference type="InterPro" id="IPR050090">
    <property type="entry name" value="Tyrosine_recombinase_XerCD"/>
</dbReference>